<dbReference type="AlphaFoldDB" id="A0A8H4WM64"/>
<gene>
    <name evidence="1" type="ORF">FGADI_13538</name>
</gene>
<evidence type="ECO:0000313" key="1">
    <source>
        <dbReference type="EMBL" id="KAF4943247.1"/>
    </source>
</evidence>
<proteinExistence type="predicted"/>
<evidence type="ECO:0000313" key="2">
    <source>
        <dbReference type="Proteomes" id="UP000604273"/>
    </source>
</evidence>
<name>A0A8H4WM64_9HYPO</name>
<reference evidence="1" key="2">
    <citation type="submission" date="2020-05" db="EMBL/GenBank/DDBJ databases">
        <authorList>
            <person name="Kim H.-S."/>
            <person name="Proctor R.H."/>
            <person name="Brown D.W."/>
        </authorList>
    </citation>
    <scope>NUCLEOTIDE SEQUENCE</scope>
    <source>
        <strain evidence="1">NRRL 45417</strain>
    </source>
</reference>
<keyword evidence="2" id="KW-1185">Reference proteome</keyword>
<dbReference type="OrthoDB" id="5071059at2759"/>
<organism evidence="1 2">
    <name type="scientific">Fusarium gaditjirri</name>
    <dbReference type="NCBI Taxonomy" id="282569"/>
    <lineage>
        <taxon>Eukaryota</taxon>
        <taxon>Fungi</taxon>
        <taxon>Dikarya</taxon>
        <taxon>Ascomycota</taxon>
        <taxon>Pezizomycotina</taxon>
        <taxon>Sordariomycetes</taxon>
        <taxon>Hypocreomycetidae</taxon>
        <taxon>Hypocreales</taxon>
        <taxon>Nectriaceae</taxon>
        <taxon>Fusarium</taxon>
        <taxon>Fusarium nisikadoi species complex</taxon>
    </lineage>
</organism>
<sequence length="183" mass="20759">MVYPQDIPNNLRLSETRQAMVGMPDLRVLGPPSYPTNDSNWIKITMPEPIAHITFLDSGEYALANLFNATAAGPTLQFGNSLKSGTIWTHEFQKYTHKPGRPLGEFIKRELVDVWTQLSDRRLAWLTTLGVLGKVRLRTGQDGLPGYYGMPLENDDYYLDDVYAGRMVQRALQDPRNRLESES</sequence>
<dbReference type="Proteomes" id="UP000604273">
    <property type="component" value="Unassembled WGS sequence"/>
</dbReference>
<comment type="caution">
    <text evidence="1">The sequence shown here is derived from an EMBL/GenBank/DDBJ whole genome shotgun (WGS) entry which is preliminary data.</text>
</comment>
<accession>A0A8H4WM64</accession>
<dbReference type="EMBL" id="JABFAI010000616">
    <property type="protein sequence ID" value="KAF4943247.1"/>
    <property type="molecule type" value="Genomic_DNA"/>
</dbReference>
<reference evidence="1" key="1">
    <citation type="journal article" date="2020" name="BMC Genomics">
        <title>Correction to: Identification and distribution of gene clusters required for synthesis of sphingolipid metabolism inhibitors in diverse species of the filamentous fungus Fusarium.</title>
        <authorList>
            <person name="Kim H.S."/>
            <person name="Lohmar J.M."/>
            <person name="Busman M."/>
            <person name="Brown D.W."/>
            <person name="Naumann T.A."/>
            <person name="Divon H.H."/>
            <person name="Lysoe E."/>
            <person name="Uhlig S."/>
            <person name="Proctor R.H."/>
        </authorList>
    </citation>
    <scope>NUCLEOTIDE SEQUENCE</scope>
    <source>
        <strain evidence="1">NRRL 45417</strain>
    </source>
</reference>
<protein>
    <submittedName>
        <fullName evidence="1">Uncharacterized protein</fullName>
    </submittedName>
</protein>